<dbReference type="STRING" id="1176587.A8C56_18845"/>
<organism evidence="1 2">
    <name type="scientific">Niabella ginsenosidivorans</name>
    <dbReference type="NCBI Taxonomy" id="1176587"/>
    <lineage>
        <taxon>Bacteria</taxon>
        <taxon>Pseudomonadati</taxon>
        <taxon>Bacteroidota</taxon>
        <taxon>Chitinophagia</taxon>
        <taxon>Chitinophagales</taxon>
        <taxon>Chitinophagaceae</taxon>
        <taxon>Niabella</taxon>
    </lineage>
</organism>
<name>A0A1A9I7X2_9BACT</name>
<sequence>MSTAYARGKSANGITAFVGVSAIIRNTFDGVITNSLLTMQTSRALAEAQINRMHQRKSAKSAECCFNSFSFSRFSVKWFIGLAAKHPISRLFSRP</sequence>
<keyword evidence="2" id="KW-1185">Reference proteome</keyword>
<dbReference type="KEGG" id="nia:A8C56_18845"/>
<accession>A0A1A9I7X2</accession>
<protein>
    <submittedName>
        <fullName evidence="1">Uncharacterized protein</fullName>
    </submittedName>
</protein>
<evidence type="ECO:0000313" key="2">
    <source>
        <dbReference type="Proteomes" id="UP000077667"/>
    </source>
</evidence>
<proteinExistence type="predicted"/>
<evidence type="ECO:0000313" key="1">
    <source>
        <dbReference type="EMBL" id="ANH82762.1"/>
    </source>
</evidence>
<dbReference type="EMBL" id="CP015772">
    <property type="protein sequence ID" value="ANH82762.1"/>
    <property type="molecule type" value="Genomic_DNA"/>
</dbReference>
<dbReference type="Proteomes" id="UP000077667">
    <property type="component" value="Chromosome"/>
</dbReference>
<dbReference type="AlphaFoldDB" id="A0A1A9I7X2"/>
<reference evidence="1 2" key="1">
    <citation type="submission" date="2016-05" db="EMBL/GenBank/DDBJ databases">
        <title>Niabella ginsenosidivorans BS26 whole genome sequencing.</title>
        <authorList>
            <person name="Im W.T."/>
            <person name="Siddiqi M.Z."/>
        </authorList>
    </citation>
    <scope>NUCLEOTIDE SEQUENCE [LARGE SCALE GENOMIC DNA]</scope>
    <source>
        <strain evidence="1 2">BS26</strain>
    </source>
</reference>
<gene>
    <name evidence="1" type="ORF">A8C56_18845</name>
</gene>